<keyword evidence="3" id="KW-0813">Transport</keyword>
<feature type="transmembrane region" description="Helical" evidence="10">
    <location>
        <begin position="942"/>
        <end position="970"/>
    </location>
</feature>
<dbReference type="InterPro" id="IPR050173">
    <property type="entry name" value="ABC_transporter_C-like"/>
</dbReference>
<feature type="transmembrane region" description="Helical" evidence="10">
    <location>
        <begin position="395"/>
        <end position="413"/>
    </location>
</feature>
<dbReference type="Pfam" id="PF00664">
    <property type="entry name" value="ABC_membrane"/>
    <property type="match status" value="2"/>
</dbReference>
<evidence type="ECO:0008006" key="15">
    <source>
        <dbReference type="Google" id="ProtNLM"/>
    </source>
</evidence>
<feature type="transmembrane region" description="Helical" evidence="10">
    <location>
        <begin position="99"/>
        <end position="121"/>
    </location>
</feature>
<evidence type="ECO:0000256" key="9">
    <source>
        <dbReference type="ARBA" id="ARBA00023136"/>
    </source>
</evidence>
<dbReference type="CDD" id="cd18603">
    <property type="entry name" value="ABC_6TM_MRP1_2_3_6_D2_like"/>
    <property type="match status" value="1"/>
</dbReference>
<feature type="domain" description="ABC transporter" evidence="11">
    <location>
        <begin position="596"/>
        <end position="818"/>
    </location>
</feature>
<dbReference type="InterPro" id="IPR003593">
    <property type="entry name" value="AAA+_ATPase"/>
</dbReference>
<evidence type="ECO:0000259" key="11">
    <source>
        <dbReference type="PROSITE" id="PS50893"/>
    </source>
</evidence>
<dbReference type="PROSITE" id="PS00211">
    <property type="entry name" value="ABC_TRANSPORTER_1"/>
    <property type="match status" value="1"/>
</dbReference>
<comment type="similarity">
    <text evidence="2">Belongs to the ABC transporter superfamily. ABCC family. Conjugate transporter (TC 3.A.1.208) subfamily.</text>
</comment>
<proteinExistence type="inferred from homology"/>
<dbReference type="PANTHER" id="PTHR24223">
    <property type="entry name" value="ATP-BINDING CASSETTE SUB-FAMILY C"/>
    <property type="match status" value="1"/>
</dbReference>
<dbReference type="PANTHER" id="PTHR24223:SF443">
    <property type="entry name" value="MULTIDRUG-RESISTANCE LIKE PROTEIN 1, ISOFORM I"/>
    <property type="match status" value="1"/>
</dbReference>
<dbReference type="GO" id="GO:0140359">
    <property type="term" value="F:ABC-type transporter activity"/>
    <property type="evidence" value="ECO:0007669"/>
    <property type="project" value="InterPro"/>
</dbReference>
<dbReference type="SUPFAM" id="SSF90123">
    <property type="entry name" value="ABC transporter transmembrane region"/>
    <property type="match status" value="2"/>
</dbReference>
<dbReference type="Proteomes" id="UP001497382">
    <property type="component" value="Unassembled WGS sequence"/>
</dbReference>
<protein>
    <recommendedName>
        <fullName evidence="15">Multidrug resistance-associated protein 1</fullName>
    </recommendedName>
</protein>
<reference evidence="13 14" key="1">
    <citation type="submission" date="2024-04" db="EMBL/GenBank/DDBJ databases">
        <authorList>
            <person name="Rising A."/>
            <person name="Reimegard J."/>
            <person name="Sonavane S."/>
            <person name="Akerstrom W."/>
            <person name="Nylinder S."/>
            <person name="Hedman E."/>
            <person name="Kallberg Y."/>
        </authorList>
    </citation>
    <scope>NUCLEOTIDE SEQUENCE [LARGE SCALE GENOMIC DNA]</scope>
</reference>
<dbReference type="InterPro" id="IPR027417">
    <property type="entry name" value="P-loop_NTPase"/>
</dbReference>
<dbReference type="InterPro" id="IPR011527">
    <property type="entry name" value="ABC1_TM_dom"/>
</dbReference>
<feature type="transmembrane region" description="Helical" evidence="10">
    <location>
        <begin position="228"/>
        <end position="250"/>
    </location>
</feature>
<organism evidence="13 14">
    <name type="scientific">Larinioides sclopetarius</name>
    <dbReference type="NCBI Taxonomy" id="280406"/>
    <lineage>
        <taxon>Eukaryota</taxon>
        <taxon>Metazoa</taxon>
        <taxon>Ecdysozoa</taxon>
        <taxon>Arthropoda</taxon>
        <taxon>Chelicerata</taxon>
        <taxon>Arachnida</taxon>
        <taxon>Araneae</taxon>
        <taxon>Araneomorphae</taxon>
        <taxon>Entelegynae</taxon>
        <taxon>Araneoidea</taxon>
        <taxon>Araneidae</taxon>
        <taxon>Larinioides</taxon>
    </lineage>
</organism>
<dbReference type="GO" id="GO:0016887">
    <property type="term" value="F:ATP hydrolysis activity"/>
    <property type="evidence" value="ECO:0007669"/>
    <property type="project" value="InterPro"/>
</dbReference>
<evidence type="ECO:0000259" key="12">
    <source>
        <dbReference type="PROSITE" id="PS50929"/>
    </source>
</evidence>
<feature type="domain" description="ABC transporter" evidence="11">
    <location>
        <begin position="1221"/>
        <end position="1455"/>
    </location>
</feature>
<keyword evidence="7" id="KW-0067">ATP-binding</keyword>
<comment type="caution">
    <text evidence="13">The sequence shown here is derived from an EMBL/GenBank/DDBJ whole genome shotgun (WGS) entry which is preliminary data.</text>
</comment>
<evidence type="ECO:0000256" key="3">
    <source>
        <dbReference type="ARBA" id="ARBA00022448"/>
    </source>
</evidence>
<dbReference type="FunFam" id="3.40.50.300:FF:000997">
    <property type="entry name" value="Multidrug resistance-associated protein 1"/>
    <property type="match status" value="1"/>
</dbReference>
<dbReference type="GO" id="GO:0005774">
    <property type="term" value="C:vacuolar membrane"/>
    <property type="evidence" value="ECO:0007669"/>
    <property type="project" value="UniProtKB-SubCell"/>
</dbReference>
<comment type="subcellular location">
    <subcellularLocation>
        <location evidence="1">Vacuole membrane</location>
        <topology evidence="1">Multi-pass membrane protein</topology>
    </subcellularLocation>
</comment>
<feature type="transmembrane region" description="Helical" evidence="10">
    <location>
        <begin position="32"/>
        <end position="51"/>
    </location>
</feature>
<dbReference type="PROSITE" id="PS50893">
    <property type="entry name" value="ABC_TRANSPORTER_2"/>
    <property type="match status" value="2"/>
</dbReference>
<dbReference type="InterPro" id="IPR036640">
    <property type="entry name" value="ABC1_TM_sf"/>
</dbReference>
<dbReference type="SUPFAM" id="SSF52540">
    <property type="entry name" value="P-loop containing nucleoside triphosphate hydrolases"/>
    <property type="match status" value="2"/>
</dbReference>
<evidence type="ECO:0000256" key="5">
    <source>
        <dbReference type="ARBA" id="ARBA00022737"/>
    </source>
</evidence>
<name>A0AAV2BB89_9ARAC</name>
<dbReference type="InterPro" id="IPR003439">
    <property type="entry name" value="ABC_transporter-like_ATP-bd"/>
</dbReference>
<dbReference type="GO" id="GO:0005524">
    <property type="term" value="F:ATP binding"/>
    <property type="evidence" value="ECO:0007669"/>
    <property type="project" value="UniProtKB-KW"/>
</dbReference>
<feature type="transmembrane region" description="Helical" evidence="10">
    <location>
        <begin position="900"/>
        <end position="922"/>
    </location>
</feature>
<evidence type="ECO:0000256" key="8">
    <source>
        <dbReference type="ARBA" id="ARBA00022989"/>
    </source>
</evidence>
<feature type="transmembrane region" description="Helical" evidence="10">
    <location>
        <begin position="419"/>
        <end position="437"/>
    </location>
</feature>
<evidence type="ECO:0000256" key="6">
    <source>
        <dbReference type="ARBA" id="ARBA00022741"/>
    </source>
</evidence>
<dbReference type="Gene3D" id="1.20.1560.10">
    <property type="entry name" value="ABC transporter type 1, transmembrane domain"/>
    <property type="match status" value="2"/>
</dbReference>
<feature type="transmembrane region" description="Helical" evidence="10">
    <location>
        <begin position="1126"/>
        <end position="1147"/>
    </location>
</feature>
<feature type="domain" description="ABC transmembrane type-1" evidence="12">
    <location>
        <begin position="288"/>
        <end position="562"/>
    </location>
</feature>
<dbReference type="EMBL" id="CAXIEN010000324">
    <property type="protein sequence ID" value="CAL1293322.1"/>
    <property type="molecule type" value="Genomic_DNA"/>
</dbReference>
<keyword evidence="9 10" id="KW-0472">Membrane</keyword>
<dbReference type="Gene3D" id="3.40.50.300">
    <property type="entry name" value="P-loop containing nucleotide triphosphate hydrolases"/>
    <property type="match status" value="2"/>
</dbReference>
<evidence type="ECO:0000256" key="7">
    <source>
        <dbReference type="ARBA" id="ARBA00022840"/>
    </source>
</evidence>
<feature type="transmembrane region" description="Helical" evidence="10">
    <location>
        <begin position="133"/>
        <end position="159"/>
    </location>
</feature>
<dbReference type="FunFam" id="3.40.50.300:FF:000074">
    <property type="entry name" value="Multidrug resistance-associated protein 5 isoform 1"/>
    <property type="match status" value="1"/>
</dbReference>
<evidence type="ECO:0000256" key="1">
    <source>
        <dbReference type="ARBA" id="ARBA00004128"/>
    </source>
</evidence>
<dbReference type="FunFam" id="1.20.1560.10:FF:000006">
    <property type="entry name" value="ATP-binding cassette, sub-family C (CFTR/MRP), member 9"/>
    <property type="match status" value="1"/>
</dbReference>
<feature type="transmembrane region" description="Helical" evidence="10">
    <location>
        <begin position="495"/>
        <end position="525"/>
    </location>
</feature>
<evidence type="ECO:0000256" key="2">
    <source>
        <dbReference type="ARBA" id="ARBA00009726"/>
    </source>
</evidence>
<keyword evidence="4 10" id="KW-0812">Transmembrane</keyword>
<dbReference type="CDD" id="cd18595">
    <property type="entry name" value="ABC_6TM_MRP1_2_3_6_D1_like"/>
    <property type="match status" value="1"/>
</dbReference>
<evidence type="ECO:0000313" key="14">
    <source>
        <dbReference type="Proteomes" id="UP001497382"/>
    </source>
</evidence>
<dbReference type="PROSITE" id="PS50929">
    <property type="entry name" value="ABC_TM1F"/>
    <property type="match status" value="2"/>
</dbReference>
<evidence type="ECO:0000256" key="4">
    <source>
        <dbReference type="ARBA" id="ARBA00022692"/>
    </source>
</evidence>
<evidence type="ECO:0000313" key="13">
    <source>
        <dbReference type="EMBL" id="CAL1293322.1"/>
    </source>
</evidence>
<feature type="domain" description="ABC transmembrane type-1" evidence="12">
    <location>
        <begin position="902"/>
        <end position="1184"/>
    </location>
</feature>
<feature type="transmembrane region" description="Helical" evidence="10">
    <location>
        <begin position="165"/>
        <end position="188"/>
    </location>
</feature>
<feature type="transmembrane region" description="Helical" evidence="10">
    <location>
        <begin position="317"/>
        <end position="335"/>
    </location>
</feature>
<accession>A0AAV2BB89</accession>
<keyword evidence="6" id="KW-0547">Nucleotide-binding</keyword>
<gene>
    <name evidence="13" type="ORF">LARSCL_LOCUS18134</name>
</gene>
<feature type="transmembrane region" description="Helical" evidence="10">
    <location>
        <begin position="276"/>
        <end position="296"/>
    </location>
</feature>
<dbReference type="CDD" id="cd03250">
    <property type="entry name" value="ABCC_MRP_domain1"/>
    <property type="match status" value="1"/>
</dbReference>
<feature type="transmembrane region" description="Helical" evidence="10">
    <location>
        <begin position="71"/>
        <end position="93"/>
    </location>
</feature>
<sequence>MDGNFCGDEFLDLNQTWYNQVPEFSSCFEDTVLISLPCLLYSLVLFINLFLIPRPVAPNPLPWTWLNISKIIISFCLFTMTCVWCGITIYDIYSVQKEPYSSLLSSSSRVVVFFLVALSMLKHRSCGITTSITLSTFWLIFSLCSIILYRSAILAYFILKSEDSSGVIFVLDMLFYPLIFIQLILSIFTDRKKFSTLQEAKIMEEVSFLSYITHLWFMKFILKGRKKLLRVEDFFFSTIYLTAKTVYMNFEKHWKYYMLPGKHPDISLSWALLKAFWPWITGVVLTDILSAILLLIPPLLLDRIIDFTTDDFYSWRGHFYAVLIFLVDFAGKMLSNNSLHFMFFSGIQFQSALMGAIFRKNLNMANSARKDYDSGTLMSLLTVDVKRIQWFTMQFAALLSMPLRILLIIYIMWQYIGISTLAGVAVIGILFPFSYYVSKMDWKFDDKQMKVKDVRLKLMNEILNGIKILKLYAWEIPFAGRVSKARNEEIKWIRYSFFTFVVTAFVYNCTPFMVSIAAFATFLLADRNNVLSPTKAFVTLTLMEQLRYALFQLPESVSYLIQFNISMKRLRKYFCCENKDGKVIGNDPGRGEAVTVKEASFSWSSDSDCVLKDIDLHVPVGKLIAVIGPVGSGKSSLLSALLGELYKRSGSVDLKGSIAYVPQITWVLNRSLKSNILLVKHMAEEKYNKILDLCCLRTDLEILPAGDETEIGEKGVNLSGGQKLRVNLAQAVYQDKDIYLLDDPLSAVDVHVRKSLFNDVIGNSGLLKNKTRILVTHDTSVLPDVDLIVSMKDGKIDEMGTYQELLDKKGSFGGFVEEHSIPKTTEESELENEILSISRLNSRDSAKSELGDGDQLLLNADKSAVDDEKQYRLTDDERMEIGGVRRFVYFNYVKKMGIPLFVGSAIGYMAYASFGAGGSIWLSKWSSDAARNGTRTTTQTVWRLSIYGTFGLAQVISSILGGLSLVLGVAKASERYHRFMLDSVLKSPLSFFDTTPVGRIINRFTTDMEVLDNHLYYQMEAWLNCIFSAISSFVIIGMNVPIFLACLLPLGLLYYFVLKLHLSTFRQIRRLESTGRSPIYSLFMEAIQGVSSISAYGAKKEFIQAFEEKLDGCFVCTFNTNVCNRWLNFCLNTLGSVIVFVTTLLAIQNRETLSPAVVGLIITYSLSVTDALKFLVRLNSELENKSISIERIEEYCNLKPEAPWDLSLETLTDNWPQNGAIRFEDYSTRYRENLDLVLKEINLSIEASEKVGIVGRTGAGKSSITLALFRIVEPFSGTISIDNIDITKIGLHNLRTKLTIIPQDPVLFTGTLRINLDPNNEYGDDQIWQSLEKSYLKTFVSNLSEGLEYNVEEGGSNLSAGQRQLVCLARALLKNSKILVLDEATASVDMETDGLIQKTIRTAFADRTVITIAHRINTVLDYDKIVVLENGNIIEVGNPSNLLENPNSRFYLMNKEAGLI</sequence>
<dbReference type="InterPro" id="IPR017871">
    <property type="entry name" value="ABC_transporter-like_CS"/>
</dbReference>
<keyword evidence="5" id="KW-0677">Repeat</keyword>
<evidence type="ECO:0000256" key="10">
    <source>
        <dbReference type="SAM" id="Phobius"/>
    </source>
</evidence>
<dbReference type="SMART" id="SM00382">
    <property type="entry name" value="AAA"/>
    <property type="match status" value="2"/>
</dbReference>
<feature type="transmembrane region" description="Helical" evidence="10">
    <location>
        <begin position="341"/>
        <end position="358"/>
    </location>
</feature>
<dbReference type="CDD" id="cd03244">
    <property type="entry name" value="ABCC_MRP_domain2"/>
    <property type="match status" value="1"/>
</dbReference>
<feature type="transmembrane region" description="Helical" evidence="10">
    <location>
        <begin position="1042"/>
        <end position="1062"/>
    </location>
</feature>
<keyword evidence="14" id="KW-1185">Reference proteome</keyword>
<dbReference type="Pfam" id="PF00005">
    <property type="entry name" value="ABC_tran"/>
    <property type="match status" value="2"/>
</dbReference>
<dbReference type="FunFam" id="1.20.1560.10:FF:000063">
    <property type="entry name" value="Multidrug resistance protein ABC transporter"/>
    <property type="match status" value="1"/>
</dbReference>
<keyword evidence="8 10" id="KW-1133">Transmembrane helix</keyword>